<dbReference type="EMBL" id="CM016560">
    <property type="protein sequence ID" value="TKV93594.1"/>
    <property type="molecule type" value="Genomic_DNA"/>
</dbReference>
<dbReference type="AlphaFoldDB" id="A0A4U6SZ36"/>
<sequence length="51" mass="6289">MNIAKLTLLLGNFFMTCNRFSPLEYYRFLLWIFLRFSYKQISYVFLFPTGY</sequence>
<accession>A0A4U6SZ36</accession>
<evidence type="ECO:0000313" key="2">
    <source>
        <dbReference type="Proteomes" id="UP000298652"/>
    </source>
</evidence>
<reference evidence="1" key="1">
    <citation type="submission" date="2019-03" db="EMBL/GenBank/DDBJ databases">
        <title>WGS assembly of Setaria viridis.</title>
        <authorList>
            <person name="Huang P."/>
            <person name="Jenkins J."/>
            <person name="Grimwood J."/>
            <person name="Barry K."/>
            <person name="Healey A."/>
            <person name="Mamidi S."/>
            <person name="Sreedasyam A."/>
            <person name="Shu S."/>
            <person name="Feldman M."/>
            <person name="Wu J."/>
            <person name="Yu Y."/>
            <person name="Chen C."/>
            <person name="Johnson J."/>
            <person name="Rokhsar D."/>
            <person name="Baxter I."/>
            <person name="Schmutz J."/>
            <person name="Brutnell T."/>
            <person name="Kellogg E."/>
        </authorList>
    </citation>
    <scope>NUCLEOTIDE SEQUENCE [LARGE SCALE GENOMIC DNA]</scope>
</reference>
<evidence type="ECO:0000313" key="1">
    <source>
        <dbReference type="EMBL" id="TKV93594.1"/>
    </source>
</evidence>
<gene>
    <name evidence="1" type="ORF">SEVIR_9G235775v2</name>
</gene>
<proteinExistence type="predicted"/>
<keyword evidence="2" id="KW-1185">Reference proteome</keyword>
<protein>
    <submittedName>
        <fullName evidence="1">Uncharacterized protein</fullName>
    </submittedName>
</protein>
<dbReference type="Gramene" id="TKV93594">
    <property type="protein sequence ID" value="TKV93594"/>
    <property type="gene ID" value="SEVIR_9G235775v2"/>
</dbReference>
<name>A0A4U6SZ36_SETVI</name>
<dbReference type="Proteomes" id="UP000298652">
    <property type="component" value="Chromosome 9"/>
</dbReference>
<organism evidence="1 2">
    <name type="scientific">Setaria viridis</name>
    <name type="common">Green bristlegrass</name>
    <name type="synonym">Setaria italica subsp. viridis</name>
    <dbReference type="NCBI Taxonomy" id="4556"/>
    <lineage>
        <taxon>Eukaryota</taxon>
        <taxon>Viridiplantae</taxon>
        <taxon>Streptophyta</taxon>
        <taxon>Embryophyta</taxon>
        <taxon>Tracheophyta</taxon>
        <taxon>Spermatophyta</taxon>
        <taxon>Magnoliopsida</taxon>
        <taxon>Liliopsida</taxon>
        <taxon>Poales</taxon>
        <taxon>Poaceae</taxon>
        <taxon>PACMAD clade</taxon>
        <taxon>Panicoideae</taxon>
        <taxon>Panicodae</taxon>
        <taxon>Paniceae</taxon>
        <taxon>Cenchrinae</taxon>
        <taxon>Setaria</taxon>
    </lineage>
</organism>